<dbReference type="RefSeq" id="XP_042914324.1">
    <property type="nucleotide sequence ID" value="XM_043071865.1"/>
</dbReference>
<dbReference type="AlphaFoldDB" id="A0A2K3CNS2"/>
<evidence type="ECO:0000313" key="2">
    <source>
        <dbReference type="Proteomes" id="UP000006906"/>
    </source>
</evidence>
<sequence length="120" mass="13233">MSQRSSSSGSSFDSAAGKRFPAFVVKPKMQGESYSVCYAQFSFGLGLGDTKEEALEDAEYVLAYGLHMVADEAPIPEPVALKDAKELARNRLSKLGLREEDVEWVTVEVKPEAIKDEVWD</sequence>
<dbReference type="KEGG" id="cre:CHLRE_17g698500v5"/>
<accession>A0A2K3CNS2</accession>
<protein>
    <recommendedName>
        <fullName evidence="3">HicB-like antitoxin of toxin-antitoxin system domain-containing protein</fullName>
    </recommendedName>
</protein>
<dbReference type="Gramene" id="PNW69925">
    <property type="protein sequence ID" value="PNW69925"/>
    <property type="gene ID" value="CHLRE_17g698500v5"/>
</dbReference>
<dbReference type="EMBL" id="CM008978">
    <property type="protein sequence ID" value="PNW69925.1"/>
    <property type="molecule type" value="Genomic_DNA"/>
</dbReference>
<dbReference type="Gene3D" id="3.30.160.250">
    <property type="match status" value="1"/>
</dbReference>
<evidence type="ECO:0008006" key="3">
    <source>
        <dbReference type="Google" id="ProtNLM"/>
    </source>
</evidence>
<organism evidence="1 2">
    <name type="scientific">Chlamydomonas reinhardtii</name>
    <name type="common">Chlamydomonas smithii</name>
    <dbReference type="NCBI Taxonomy" id="3055"/>
    <lineage>
        <taxon>Eukaryota</taxon>
        <taxon>Viridiplantae</taxon>
        <taxon>Chlorophyta</taxon>
        <taxon>core chlorophytes</taxon>
        <taxon>Chlorophyceae</taxon>
        <taxon>CS clade</taxon>
        <taxon>Chlamydomonadales</taxon>
        <taxon>Chlamydomonadaceae</taxon>
        <taxon>Chlamydomonas</taxon>
    </lineage>
</organism>
<gene>
    <name evidence="1" type="ORF">CHLRE_17g698500v5</name>
</gene>
<proteinExistence type="predicted"/>
<name>A0A2K3CNS2_CHLRE</name>
<dbReference type="OrthoDB" id="553466at2759"/>
<dbReference type="Proteomes" id="UP000006906">
    <property type="component" value="Chromosome 17"/>
</dbReference>
<evidence type="ECO:0000313" key="1">
    <source>
        <dbReference type="EMBL" id="PNW69925.1"/>
    </source>
</evidence>
<reference evidence="1 2" key="1">
    <citation type="journal article" date="2007" name="Science">
        <title>The Chlamydomonas genome reveals the evolution of key animal and plant functions.</title>
        <authorList>
            <person name="Merchant S.S."/>
            <person name="Prochnik S.E."/>
            <person name="Vallon O."/>
            <person name="Harris E.H."/>
            <person name="Karpowicz S.J."/>
            <person name="Witman G.B."/>
            <person name="Terry A."/>
            <person name="Salamov A."/>
            <person name="Fritz-Laylin L.K."/>
            <person name="Marechal-Drouard L."/>
            <person name="Marshall W.F."/>
            <person name="Qu L.H."/>
            <person name="Nelson D.R."/>
            <person name="Sanderfoot A.A."/>
            <person name="Spalding M.H."/>
            <person name="Kapitonov V.V."/>
            <person name="Ren Q."/>
            <person name="Ferris P."/>
            <person name="Lindquist E."/>
            <person name="Shapiro H."/>
            <person name="Lucas S.M."/>
            <person name="Grimwood J."/>
            <person name="Schmutz J."/>
            <person name="Cardol P."/>
            <person name="Cerutti H."/>
            <person name="Chanfreau G."/>
            <person name="Chen C.L."/>
            <person name="Cognat V."/>
            <person name="Croft M.T."/>
            <person name="Dent R."/>
            <person name="Dutcher S."/>
            <person name="Fernandez E."/>
            <person name="Fukuzawa H."/>
            <person name="Gonzalez-Ballester D."/>
            <person name="Gonzalez-Halphen D."/>
            <person name="Hallmann A."/>
            <person name="Hanikenne M."/>
            <person name="Hippler M."/>
            <person name="Inwood W."/>
            <person name="Jabbari K."/>
            <person name="Kalanon M."/>
            <person name="Kuras R."/>
            <person name="Lefebvre P.A."/>
            <person name="Lemaire S.D."/>
            <person name="Lobanov A.V."/>
            <person name="Lohr M."/>
            <person name="Manuell A."/>
            <person name="Meier I."/>
            <person name="Mets L."/>
            <person name="Mittag M."/>
            <person name="Mittelmeier T."/>
            <person name="Moroney J.V."/>
            <person name="Moseley J."/>
            <person name="Napoli C."/>
            <person name="Nedelcu A.M."/>
            <person name="Niyogi K."/>
            <person name="Novoselov S.V."/>
            <person name="Paulsen I.T."/>
            <person name="Pazour G."/>
            <person name="Purton S."/>
            <person name="Ral J.P."/>
            <person name="Riano-Pachon D.M."/>
            <person name="Riekhof W."/>
            <person name="Rymarquis L."/>
            <person name="Schroda M."/>
            <person name="Stern D."/>
            <person name="Umen J."/>
            <person name="Willows R."/>
            <person name="Wilson N."/>
            <person name="Zimmer S.L."/>
            <person name="Allmer J."/>
            <person name="Balk J."/>
            <person name="Bisova K."/>
            <person name="Chen C.J."/>
            <person name="Elias M."/>
            <person name="Gendler K."/>
            <person name="Hauser C."/>
            <person name="Lamb M.R."/>
            <person name="Ledford H."/>
            <person name="Long J.C."/>
            <person name="Minagawa J."/>
            <person name="Page M.D."/>
            <person name="Pan J."/>
            <person name="Pootakham W."/>
            <person name="Roje S."/>
            <person name="Rose A."/>
            <person name="Stahlberg E."/>
            <person name="Terauchi A.M."/>
            <person name="Yang P."/>
            <person name="Ball S."/>
            <person name="Bowler C."/>
            <person name="Dieckmann C.L."/>
            <person name="Gladyshev V.N."/>
            <person name="Green P."/>
            <person name="Jorgensen R."/>
            <person name="Mayfield S."/>
            <person name="Mueller-Roeber B."/>
            <person name="Rajamani S."/>
            <person name="Sayre R.T."/>
            <person name="Brokstein P."/>
            <person name="Dubchak I."/>
            <person name="Goodstein D."/>
            <person name="Hornick L."/>
            <person name="Huang Y.W."/>
            <person name="Jhaveri J."/>
            <person name="Luo Y."/>
            <person name="Martinez D."/>
            <person name="Ngau W.C."/>
            <person name="Otillar B."/>
            <person name="Poliakov A."/>
            <person name="Porter A."/>
            <person name="Szajkowski L."/>
            <person name="Werner G."/>
            <person name="Zhou K."/>
            <person name="Grigoriev I.V."/>
            <person name="Rokhsar D.S."/>
            <person name="Grossman A.R."/>
        </authorList>
    </citation>
    <scope>NUCLEOTIDE SEQUENCE [LARGE SCALE GENOMIC DNA]</scope>
    <source>
        <strain evidence="2">CC-503</strain>
    </source>
</reference>
<dbReference type="InParanoid" id="A0A2K3CNS2"/>
<keyword evidence="2" id="KW-1185">Reference proteome</keyword>
<dbReference type="GeneID" id="66056876"/>